<keyword evidence="4" id="KW-1185">Reference proteome</keyword>
<dbReference type="KEGG" id="ngr:NAEGRDRAFT_58683"/>
<protein>
    <submittedName>
        <fullName evidence="3">Predicted protein</fullName>
    </submittedName>
</protein>
<dbReference type="InParanoid" id="D2VML1"/>
<organism evidence="4">
    <name type="scientific">Naegleria gruberi</name>
    <name type="common">Amoeba</name>
    <dbReference type="NCBI Taxonomy" id="5762"/>
    <lineage>
        <taxon>Eukaryota</taxon>
        <taxon>Discoba</taxon>
        <taxon>Heterolobosea</taxon>
        <taxon>Tetramitia</taxon>
        <taxon>Eutetramitia</taxon>
        <taxon>Vahlkampfiidae</taxon>
        <taxon>Naegleria</taxon>
    </lineage>
</organism>
<dbReference type="RefSeq" id="XP_002674829.1">
    <property type="nucleotide sequence ID" value="XM_002674783.1"/>
</dbReference>
<evidence type="ECO:0000256" key="2">
    <source>
        <dbReference type="SAM" id="Phobius"/>
    </source>
</evidence>
<evidence type="ECO:0000256" key="1">
    <source>
        <dbReference type="SAM" id="MobiDB-lite"/>
    </source>
</evidence>
<feature type="region of interest" description="Disordered" evidence="1">
    <location>
        <begin position="1"/>
        <end position="71"/>
    </location>
</feature>
<keyword evidence="2" id="KW-1133">Transmembrane helix</keyword>
<dbReference type="EMBL" id="GG738882">
    <property type="protein sequence ID" value="EFC42085.1"/>
    <property type="molecule type" value="Genomic_DNA"/>
</dbReference>
<feature type="transmembrane region" description="Helical" evidence="2">
    <location>
        <begin position="104"/>
        <end position="123"/>
    </location>
</feature>
<evidence type="ECO:0000313" key="3">
    <source>
        <dbReference type="EMBL" id="EFC42085.1"/>
    </source>
</evidence>
<dbReference type="VEuPathDB" id="AmoebaDB:NAEGRDRAFT_58683"/>
<dbReference type="Proteomes" id="UP000006671">
    <property type="component" value="Unassembled WGS sequence"/>
</dbReference>
<name>D2VML1_NAEGR</name>
<evidence type="ECO:0000313" key="4">
    <source>
        <dbReference type="Proteomes" id="UP000006671"/>
    </source>
</evidence>
<accession>D2VML1</accession>
<feature type="compositionally biased region" description="Polar residues" evidence="1">
    <location>
        <begin position="25"/>
        <end position="35"/>
    </location>
</feature>
<keyword evidence="2" id="KW-0812">Transmembrane</keyword>
<dbReference type="AlphaFoldDB" id="D2VML1"/>
<gene>
    <name evidence="3" type="ORF">NAEGRDRAFT_58683</name>
</gene>
<sequence length="476" mass="53930">MMKRTTHHLEEGGSSTAQPYELEDLTSTSDNVKSASSHDSKHQNIDITPTTPIPDANSIQSPTKKDQSLTSHVIDKSFSKSVNKTNQEIDNTYQLKKKALRKSLGLQIGLTICFFIQLLGLAFLPGATGWQFSLLFYHCFSNIAILGFLIIQLVLISPLREVQRLFKTPSNLKEKVGKKVNSSFRNIIGNESDSNCVKQFWIDKLKSSNWLLKMISLNSKPQTLIKKCQLLNQWENDDCIKYWTSNYSVSNGDRSNKVFRSVSIEMNESGVVMFKSLVKNDDLSFDICKSTYIDVVRMIDIQNRLCKVHAPLKEQHRMTWKDPSANSSVNSPLIPFIIPMTSDTSSSNIFTDLSNFLGVNPALIENKDRYMNKSIQISQSDIQTSVNNHPLTNTNDLTINFQSIFPKEQFNTEFTTEIEQFIRNEIENPTLIMIGLSQLNPIPIFIIGKSKSSIVGKSFNYVGFMTSSFRVPEFVE</sequence>
<reference evidence="3 4" key="1">
    <citation type="journal article" date="2010" name="Cell">
        <title>The genome of Naegleria gruberi illuminates early eukaryotic versatility.</title>
        <authorList>
            <person name="Fritz-Laylin L.K."/>
            <person name="Prochnik S.E."/>
            <person name="Ginger M.L."/>
            <person name="Dacks J.B."/>
            <person name="Carpenter M.L."/>
            <person name="Field M.C."/>
            <person name="Kuo A."/>
            <person name="Paredez A."/>
            <person name="Chapman J."/>
            <person name="Pham J."/>
            <person name="Shu S."/>
            <person name="Neupane R."/>
            <person name="Cipriano M."/>
            <person name="Mancuso J."/>
            <person name="Tu H."/>
            <person name="Salamov A."/>
            <person name="Lindquist E."/>
            <person name="Shapiro H."/>
            <person name="Lucas S."/>
            <person name="Grigoriev I.V."/>
            <person name="Cande W.Z."/>
            <person name="Fulton C."/>
            <person name="Rokhsar D.S."/>
            <person name="Dawson S.C."/>
        </authorList>
    </citation>
    <scope>NUCLEOTIDE SEQUENCE [LARGE SCALE GENOMIC DNA]</scope>
    <source>
        <strain evidence="3 4">NEG-M</strain>
    </source>
</reference>
<dbReference type="OrthoDB" id="10452898at2759"/>
<feature type="transmembrane region" description="Helical" evidence="2">
    <location>
        <begin position="135"/>
        <end position="156"/>
    </location>
</feature>
<proteinExistence type="predicted"/>
<keyword evidence="2" id="KW-0472">Membrane</keyword>
<dbReference type="GeneID" id="8851650"/>